<protein>
    <submittedName>
        <fullName evidence="1">Uncharacterized protein</fullName>
    </submittedName>
</protein>
<comment type="caution">
    <text evidence="1">The sequence shown here is derived from an EMBL/GenBank/DDBJ whole genome shotgun (WGS) entry which is preliminary data.</text>
</comment>
<reference evidence="1 2" key="1">
    <citation type="submission" date="2024-03" db="EMBL/GenBank/DDBJ databases">
        <title>Human intestinal bacterial collection.</title>
        <authorList>
            <person name="Pauvert C."/>
            <person name="Hitch T.C.A."/>
            <person name="Clavel T."/>
        </authorList>
    </citation>
    <scope>NUCLEOTIDE SEQUENCE [LARGE SCALE GENOMIC DNA]</scope>
    <source>
        <strain evidence="1 2">CLA-AA-H192</strain>
    </source>
</reference>
<dbReference type="Proteomes" id="UP001491552">
    <property type="component" value="Unassembled WGS sequence"/>
</dbReference>
<gene>
    <name evidence="1" type="ORF">WMO66_09760</name>
</gene>
<sequence>MNLKKLMKMLEAETDKEKAAEVLRKIDSLIIRKGVLRMGPFGYLHPLELESHICKRDAFKDYFDCDTWGYKWGYPVRKDCIYIQPDYAGIEIVLSMNEQYVVSCLIKNAYIGLFGNGINAPNADQKQIGDFFKRDGYPRTQCSYCCFFIE</sequence>
<evidence type="ECO:0000313" key="1">
    <source>
        <dbReference type="EMBL" id="MEQ2511526.1"/>
    </source>
</evidence>
<proteinExistence type="predicted"/>
<organism evidence="1 2">
    <name type="scientific">Faecousia intestinalis</name>
    <dbReference type="NCBI Taxonomy" id="3133167"/>
    <lineage>
        <taxon>Bacteria</taxon>
        <taxon>Bacillati</taxon>
        <taxon>Bacillota</taxon>
        <taxon>Clostridia</taxon>
        <taxon>Eubacteriales</taxon>
        <taxon>Oscillospiraceae</taxon>
        <taxon>Faecousia</taxon>
    </lineage>
</organism>
<evidence type="ECO:0000313" key="2">
    <source>
        <dbReference type="Proteomes" id="UP001491552"/>
    </source>
</evidence>
<dbReference type="RefSeq" id="WP_349136246.1">
    <property type="nucleotide sequence ID" value="NZ_JBBMFF010000237.1"/>
</dbReference>
<dbReference type="EMBL" id="JBBMFF010000237">
    <property type="protein sequence ID" value="MEQ2511526.1"/>
    <property type="molecule type" value="Genomic_DNA"/>
</dbReference>
<accession>A0ABV1G7Y9</accession>
<name>A0ABV1G7Y9_9FIRM</name>
<keyword evidence="2" id="KW-1185">Reference proteome</keyword>